<sequence length="77" mass="8531">MGDSRPTPANILSATHPFSTSFSSAKERSEKERVRLVHLLLMMVMGKPSQPNARSPLARHRHDRPSPPSLVVSFAEP</sequence>
<organism evidence="1 2">
    <name type="scientific">Smallanthus sonchifolius</name>
    <dbReference type="NCBI Taxonomy" id="185202"/>
    <lineage>
        <taxon>Eukaryota</taxon>
        <taxon>Viridiplantae</taxon>
        <taxon>Streptophyta</taxon>
        <taxon>Embryophyta</taxon>
        <taxon>Tracheophyta</taxon>
        <taxon>Spermatophyta</taxon>
        <taxon>Magnoliopsida</taxon>
        <taxon>eudicotyledons</taxon>
        <taxon>Gunneridae</taxon>
        <taxon>Pentapetalae</taxon>
        <taxon>asterids</taxon>
        <taxon>campanulids</taxon>
        <taxon>Asterales</taxon>
        <taxon>Asteraceae</taxon>
        <taxon>Asteroideae</taxon>
        <taxon>Heliantheae alliance</taxon>
        <taxon>Millerieae</taxon>
        <taxon>Smallanthus</taxon>
    </lineage>
</organism>
<proteinExistence type="predicted"/>
<dbReference type="EMBL" id="CM042023">
    <property type="protein sequence ID" value="KAI3813211.1"/>
    <property type="molecule type" value="Genomic_DNA"/>
</dbReference>
<keyword evidence="2" id="KW-1185">Reference proteome</keyword>
<name>A0ACB9J0H8_9ASTR</name>
<evidence type="ECO:0000313" key="1">
    <source>
        <dbReference type="EMBL" id="KAI3813211.1"/>
    </source>
</evidence>
<evidence type="ECO:0000313" key="2">
    <source>
        <dbReference type="Proteomes" id="UP001056120"/>
    </source>
</evidence>
<reference evidence="1 2" key="2">
    <citation type="journal article" date="2022" name="Mol. Ecol. Resour.">
        <title>The genomes of chicory, endive, great burdock and yacon provide insights into Asteraceae paleo-polyploidization history and plant inulin production.</title>
        <authorList>
            <person name="Fan W."/>
            <person name="Wang S."/>
            <person name="Wang H."/>
            <person name="Wang A."/>
            <person name="Jiang F."/>
            <person name="Liu H."/>
            <person name="Zhao H."/>
            <person name="Xu D."/>
            <person name="Zhang Y."/>
        </authorList>
    </citation>
    <scope>NUCLEOTIDE SEQUENCE [LARGE SCALE GENOMIC DNA]</scope>
    <source>
        <strain evidence="2">cv. Yunnan</strain>
        <tissue evidence="1">Leaves</tissue>
    </source>
</reference>
<gene>
    <name evidence="1" type="ORF">L1987_17929</name>
</gene>
<accession>A0ACB9J0H8</accession>
<comment type="caution">
    <text evidence="1">The sequence shown here is derived from an EMBL/GenBank/DDBJ whole genome shotgun (WGS) entry which is preliminary data.</text>
</comment>
<reference evidence="2" key="1">
    <citation type="journal article" date="2022" name="Mol. Ecol. Resour.">
        <title>The genomes of chicory, endive, great burdock and yacon provide insights into Asteraceae palaeo-polyploidization history and plant inulin production.</title>
        <authorList>
            <person name="Fan W."/>
            <person name="Wang S."/>
            <person name="Wang H."/>
            <person name="Wang A."/>
            <person name="Jiang F."/>
            <person name="Liu H."/>
            <person name="Zhao H."/>
            <person name="Xu D."/>
            <person name="Zhang Y."/>
        </authorList>
    </citation>
    <scope>NUCLEOTIDE SEQUENCE [LARGE SCALE GENOMIC DNA]</scope>
    <source>
        <strain evidence="2">cv. Yunnan</strain>
    </source>
</reference>
<dbReference type="Proteomes" id="UP001056120">
    <property type="component" value="Linkage Group LG06"/>
</dbReference>
<protein>
    <submittedName>
        <fullName evidence="1">Uncharacterized protein</fullName>
    </submittedName>
</protein>